<dbReference type="Proteomes" id="UP001060085">
    <property type="component" value="Linkage Group LG05"/>
</dbReference>
<evidence type="ECO:0000313" key="2">
    <source>
        <dbReference type="Proteomes" id="UP001060085"/>
    </source>
</evidence>
<dbReference type="EMBL" id="CM044705">
    <property type="protein sequence ID" value="KAI5661017.1"/>
    <property type="molecule type" value="Genomic_DNA"/>
</dbReference>
<comment type="caution">
    <text evidence="1">The sequence shown here is derived from an EMBL/GenBank/DDBJ whole genome shotgun (WGS) entry which is preliminary data.</text>
</comment>
<evidence type="ECO:0000313" key="1">
    <source>
        <dbReference type="EMBL" id="KAI5661017.1"/>
    </source>
</evidence>
<protein>
    <submittedName>
        <fullName evidence="1">Uncharacterized protein</fullName>
    </submittedName>
</protein>
<keyword evidence="2" id="KW-1185">Reference proteome</keyword>
<gene>
    <name evidence="1" type="ORF">M9H77_20340</name>
</gene>
<organism evidence="1 2">
    <name type="scientific">Catharanthus roseus</name>
    <name type="common">Madagascar periwinkle</name>
    <name type="synonym">Vinca rosea</name>
    <dbReference type="NCBI Taxonomy" id="4058"/>
    <lineage>
        <taxon>Eukaryota</taxon>
        <taxon>Viridiplantae</taxon>
        <taxon>Streptophyta</taxon>
        <taxon>Embryophyta</taxon>
        <taxon>Tracheophyta</taxon>
        <taxon>Spermatophyta</taxon>
        <taxon>Magnoliopsida</taxon>
        <taxon>eudicotyledons</taxon>
        <taxon>Gunneridae</taxon>
        <taxon>Pentapetalae</taxon>
        <taxon>asterids</taxon>
        <taxon>lamiids</taxon>
        <taxon>Gentianales</taxon>
        <taxon>Apocynaceae</taxon>
        <taxon>Rauvolfioideae</taxon>
        <taxon>Vinceae</taxon>
        <taxon>Catharanthinae</taxon>
        <taxon>Catharanthus</taxon>
    </lineage>
</organism>
<accession>A0ACC0AJB7</accession>
<proteinExistence type="predicted"/>
<name>A0ACC0AJB7_CATRO</name>
<sequence length="458" mass="51385">MALNVIEQCRVAPPSGTAAEHSLPLTFWDARWLNFHPVPVILFYKFSQSKYNFIETTIPKLKESLSITLKYYLPLASNLIFPDSGKPELKFVEGNSVPIIFAVSNDDFNYLVGDPPKNCNRFYPLVPQVPPAFTESGSTKTPVFALQVTLFPEIGISIAYSMLHLLGDASSLVGFLKAWGSIFKFGGNENFIPTSSLPFYDRSMIKDPYNLLEKILIEKKKQKNRTWDLSEIREIAADKVRATFVMHQTDIKHLKNYVLSKRPKVVHLSSWTVTCAYLWVCWLKSMEAIGEQVDDSETEYFLSAVNYRARLDPPMPSTYFGSAIVPSITKARHGEIIGPDGFATAAALIGEAIHRRVSDRESVLKGDWLNEVEEVKKGRFLGTNGSPLFDTYGTDFGWGKAEKYESISIDIDGGMAIERSRKFEGGLEIGLSLPGKRMDAFGAFFNSFIKTLLLQPKI</sequence>
<reference evidence="2" key="1">
    <citation type="journal article" date="2023" name="Nat. Plants">
        <title>Single-cell RNA sequencing provides a high-resolution roadmap for understanding the multicellular compartmentation of specialized metabolism.</title>
        <authorList>
            <person name="Sun S."/>
            <person name="Shen X."/>
            <person name="Li Y."/>
            <person name="Li Y."/>
            <person name="Wang S."/>
            <person name="Li R."/>
            <person name="Zhang H."/>
            <person name="Shen G."/>
            <person name="Guo B."/>
            <person name="Wei J."/>
            <person name="Xu J."/>
            <person name="St-Pierre B."/>
            <person name="Chen S."/>
            <person name="Sun C."/>
        </authorList>
    </citation>
    <scope>NUCLEOTIDE SEQUENCE [LARGE SCALE GENOMIC DNA]</scope>
</reference>